<evidence type="ECO:0000256" key="1">
    <source>
        <dbReference type="ARBA" id="ARBA00010266"/>
    </source>
</evidence>
<dbReference type="PANTHER" id="PTHR33308:SF9">
    <property type="entry name" value="PEPTIDOGLYCAN HYDROLASE FLGJ"/>
    <property type="match status" value="1"/>
</dbReference>
<protein>
    <submittedName>
        <fullName evidence="4">Glycoside hydrolase family 73 protein</fullName>
    </submittedName>
</protein>
<dbReference type="InterPro" id="IPR002901">
    <property type="entry name" value="MGlyc_endo_b_GlcNAc-like_dom"/>
</dbReference>
<sequence length="434" mass="47800">MNRSTITSAVTAILIAGAGISVDNILNTNSQTHQVVDATTQQEFLNKAIPAATKASSKYGTYTSVMLAQAILESNWGNSQLAQEPNNNLFGIKGSYQGNSVSFSTSEFSDDNGYYTVDANFRKYPTYHESFDDNGNLLRNGLNGYYSDTWIENAQSSSDATNGLQGKYATAPDYAQSLNKIISQYDLTKYDPKITSVNERKVIQKTCSVTSAPVESSVGKLVKTLHRGDVVDVTKYIAYGNGVKYALTNYGWIDAIAIVPIVSQAPVARMSDASVVNKIVKINYIPKYGIAVWQKPAHHVVGKYLAHGTSWRVDRQISINNHLWYRVGTNQWIDSQYTIVTYDSKKVAEPKTQAPASPVSSAGRKEVAIRGIVTVSCGNYQKLAVVDAPAGKLTGKKLANNTRWRFFKIAKADGHFWYNLGGNQWVIADYVYEK</sequence>
<dbReference type="RefSeq" id="WP_006734737.1">
    <property type="nucleotide sequence ID" value="NZ_CABKQA010000001.1"/>
</dbReference>
<dbReference type="Pfam" id="PF01832">
    <property type="entry name" value="Glucosaminidase"/>
    <property type="match status" value="1"/>
</dbReference>
<dbReference type="GO" id="GO:0004040">
    <property type="term" value="F:amidase activity"/>
    <property type="evidence" value="ECO:0007669"/>
    <property type="project" value="InterPro"/>
</dbReference>
<dbReference type="AlphaFoldDB" id="A0A6G7BKZ8"/>
<dbReference type="InterPro" id="IPR051056">
    <property type="entry name" value="Glycosyl_Hydrolase_73"/>
</dbReference>
<name>A0A6G7BKZ8_9LACO</name>
<dbReference type="Gene3D" id="1.10.530.10">
    <property type="match status" value="1"/>
</dbReference>
<evidence type="ECO:0000256" key="2">
    <source>
        <dbReference type="ARBA" id="ARBA00022801"/>
    </source>
</evidence>
<evidence type="ECO:0000313" key="5">
    <source>
        <dbReference type="Proteomes" id="UP000501676"/>
    </source>
</evidence>
<evidence type="ECO:0000313" key="4">
    <source>
        <dbReference type="EMBL" id="QIH24167.1"/>
    </source>
</evidence>
<dbReference type="SMART" id="SM00047">
    <property type="entry name" value="LYZ2"/>
    <property type="match status" value="1"/>
</dbReference>
<evidence type="ECO:0000259" key="3">
    <source>
        <dbReference type="SMART" id="SM00047"/>
    </source>
</evidence>
<dbReference type="Proteomes" id="UP000501676">
    <property type="component" value="Chromosome"/>
</dbReference>
<proteinExistence type="inferred from homology"/>
<dbReference type="Gene3D" id="4.10.80.30">
    <property type="entry name" value="DNA polymerase, domain 6"/>
    <property type="match status" value="1"/>
</dbReference>
<reference evidence="4 5" key="1">
    <citation type="submission" date="2020-02" db="EMBL/GenBank/DDBJ databases">
        <title>Complete genome sequences of six Lactobacillus iners strains isolated from the human vagina.</title>
        <authorList>
            <person name="France M.T."/>
            <person name="Rutt L."/>
            <person name="Narina S."/>
            <person name="Arbaugh S."/>
            <person name="Humphrys M.S."/>
            <person name="Ma B."/>
            <person name="Hayward M.R."/>
            <person name="Relman D."/>
            <person name="Kwon D.S."/>
            <person name="Ravel J."/>
        </authorList>
    </citation>
    <scope>NUCLEOTIDE SEQUENCE [LARGE SCALE GENOMIC DNA]</scope>
    <source>
        <strain evidence="4 5">C0210C1</strain>
    </source>
</reference>
<dbReference type="EMBL" id="CP049228">
    <property type="protein sequence ID" value="QIH24167.1"/>
    <property type="molecule type" value="Genomic_DNA"/>
</dbReference>
<feature type="domain" description="Mannosyl-glycoprotein endo-beta-N-acetylglucosamidase-like" evidence="3">
    <location>
        <begin position="32"/>
        <end position="191"/>
    </location>
</feature>
<accession>A0A6G7BKZ8</accession>
<dbReference type="PANTHER" id="PTHR33308">
    <property type="entry name" value="PEPTIDOGLYCAN HYDROLASE FLGJ"/>
    <property type="match status" value="1"/>
</dbReference>
<gene>
    <name evidence="4" type="ORF">G6Z83_05715</name>
</gene>
<comment type="similarity">
    <text evidence="1">Belongs to the glycosyl hydrolase 73 family.</text>
</comment>
<organism evidence="4 5">
    <name type="scientific">Lactobacillus iners</name>
    <dbReference type="NCBI Taxonomy" id="147802"/>
    <lineage>
        <taxon>Bacteria</taxon>
        <taxon>Bacillati</taxon>
        <taxon>Bacillota</taxon>
        <taxon>Bacilli</taxon>
        <taxon>Lactobacillales</taxon>
        <taxon>Lactobacillaceae</taxon>
        <taxon>Lactobacillus</taxon>
    </lineage>
</organism>
<keyword evidence="2 4" id="KW-0378">Hydrolase</keyword>